<dbReference type="InterPro" id="IPR019236">
    <property type="entry name" value="APP1_cat"/>
</dbReference>
<dbReference type="Gene3D" id="3.40.50.1000">
    <property type="entry name" value="HAD superfamily/HAD-like"/>
    <property type="match status" value="1"/>
</dbReference>
<dbReference type="EMBL" id="JACIFD010000012">
    <property type="protein sequence ID" value="MBB4071941.1"/>
    <property type="molecule type" value="Genomic_DNA"/>
</dbReference>
<evidence type="ECO:0000259" key="1">
    <source>
        <dbReference type="Pfam" id="PF09949"/>
    </source>
</evidence>
<dbReference type="Proteomes" id="UP000571183">
    <property type="component" value="Unassembled WGS sequence"/>
</dbReference>
<reference evidence="2" key="1">
    <citation type="submission" date="2020-08" db="EMBL/GenBank/DDBJ databases">
        <title>Sequencing the genomes of 1000 actinobacteria strains.</title>
        <authorList>
            <person name="Klenk H.-P."/>
        </authorList>
    </citation>
    <scope>NUCLEOTIDE SEQUENCE [LARGE SCALE GENOMIC DNA]</scope>
    <source>
        <strain evidence="2">DSM 27064</strain>
    </source>
</reference>
<evidence type="ECO:0000313" key="3">
    <source>
        <dbReference type="Proteomes" id="UP000571183"/>
    </source>
</evidence>
<dbReference type="RefSeq" id="WP_183304885.1">
    <property type="nucleotide sequence ID" value="NZ_JACIFD010000012.1"/>
</dbReference>
<keyword evidence="3" id="KW-1185">Reference proteome</keyword>
<gene>
    <name evidence="2" type="ORF">F5897_001264</name>
</gene>
<dbReference type="InterPro" id="IPR052935">
    <property type="entry name" value="Mg2+_PAP"/>
</dbReference>
<feature type="domain" description="Phosphatidate phosphatase APP1 catalytic" evidence="1">
    <location>
        <begin position="151"/>
        <end position="302"/>
    </location>
</feature>
<dbReference type="AlphaFoldDB" id="A0A840DET6"/>
<dbReference type="PANTHER" id="PTHR28208">
    <property type="entry name" value="PHOSPHATIDATE PHOSPHATASE APP1"/>
    <property type="match status" value="1"/>
</dbReference>
<protein>
    <submittedName>
        <fullName evidence="2">Phosphatidate phosphatase APP1</fullName>
    </submittedName>
</protein>
<dbReference type="Pfam" id="PF09949">
    <property type="entry name" value="APP1_cat"/>
    <property type="match status" value="1"/>
</dbReference>
<organism evidence="2 3">
    <name type="scientific">Canibacter oris</name>
    <dbReference type="NCBI Taxonomy" id="1365628"/>
    <lineage>
        <taxon>Bacteria</taxon>
        <taxon>Bacillati</taxon>
        <taxon>Actinomycetota</taxon>
        <taxon>Actinomycetes</taxon>
        <taxon>Micrococcales</taxon>
        <taxon>Microbacteriaceae</taxon>
        <taxon>Canibacter</taxon>
    </lineage>
</organism>
<dbReference type="PANTHER" id="PTHR28208:SF3">
    <property type="entry name" value="PHOSPHATIDATE PHOSPHATASE APP1"/>
    <property type="match status" value="1"/>
</dbReference>
<sequence>MHNTSESSKPRRAMRFDLWLSEKRESRARKKGKLATVVPFMGYGSTSWIRVLGRVALLSSDGTGAPHLDGRFQDGRVRGWRSFMIVHDSHALIDVFLGNTKIGQVKADSGGVIDSKLETNLPVGRHTLTLISEDGVKSQAPLLIVDPQSQFGIISDIDDTILNTVLPKPFVAAWNSFVIAEHARLAVPGMPVLLDHLVTTHPGSAVVYLSTGAWNVAPALSRFLKRHMYPPGPLLLTDWGPTKDRLFRSGADHKRTELRRLAKEFPHTKWLLIGDDGQHDEQLYHEFVSEFPQHVSAVAIRQLSPGEAVLAGGRSGATKHREVAGVPWIYGPDGSSLRKKLASIGIFMK</sequence>
<evidence type="ECO:0000313" key="2">
    <source>
        <dbReference type="EMBL" id="MBB4071941.1"/>
    </source>
</evidence>
<comment type="caution">
    <text evidence="2">The sequence shown here is derived from an EMBL/GenBank/DDBJ whole genome shotgun (WGS) entry which is preliminary data.</text>
</comment>
<accession>A0A840DET6</accession>
<proteinExistence type="predicted"/>
<dbReference type="GO" id="GO:0008195">
    <property type="term" value="F:phosphatidate phosphatase activity"/>
    <property type="evidence" value="ECO:0007669"/>
    <property type="project" value="InterPro"/>
</dbReference>
<name>A0A840DET6_9MICO</name>
<dbReference type="InterPro" id="IPR023214">
    <property type="entry name" value="HAD_sf"/>
</dbReference>